<dbReference type="GO" id="GO:0004523">
    <property type="term" value="F:RNA-DNA hybrid ribonuclease activity"/>
    <property type="evidence" value="ECO:0007669"/>
    <property type="project" value="InterPro"/>
</dbReference>
<comment type="caution">
    <text evidence="2">The sequence shown here is derived from an EMBL/GenBank/DDBJ whole genome shotgun (WGS) entry which is preliminary data.</text>
</comment>
<dbReference type="PANTHER" id="PTHR47723:SF23">
    <property type="entry name" value="REVERSE TRANSCRIPTASE-LIKE PROTEIN"/>
    <property type="match status" value="1"/>
</dbReference>
<dbReference type="Pfam" id="PF13456">
    <property type="entry name" value="RVT_3"/>
    <property type="match status" value="1"/>
</dbReference>
<evidence type="ECO:0000259" key="1">
    <source>
        <dbReference type="PROSITE" id="PS50879"/>
    </source>
</evidence>
<dbReference type="PROSITE" id="PS50879">
    <property type="entry name" value="RNASE_H_1"/>
    <property type="match status" value="1"/>
</dbReference>
<dbReference type="InterPro" id="IPR012337">
    <property type="entry name" value="RNaseH-like_sf"/>
</dbReference>
<dbReference type="AlphaFoldDB" id="A0A7J6WYT8"/>
<sequence>MYNTVSELCLLKKLRVGCRHRPIKLIKEVSWEPPDFAFVKLNCDGSAFGNPGNGGYGIVARNADGECLGACAHGLGVVTNHEAECTAVIRAMELAGNFNWNKIWIETDSEVVANSFLTNYVPWQLKSRWYRACKRLQEWRITHIYREANFSADQMAKRVAGLMKGEKEWHWGRPQFLTMLEVPHHKYFRLH</sequence>
<dbReference type="Proteomes" id="UP000554482">
    <property type="component" value="Unassembled WGS sequence"/>
</dbReference>
<organism evidence="2 3">
    <name type="scientific">Thalictrum thalictroides</name>
    <name type="common">Rue-anemone</name>
    <name type="synonym">Anemone thalictroides</name>
    <dbReference type="NCBI Taxonomy" id="46969"/>
    <lineage>
        <taxon>Eukaryota</taxon>
        <taxon>Viridiplantae</taxon>
        <taxon>Streptophyta</taxon>
        <taxon>Embryophyta</taxon>
        <taxon>Tracheophyta</taxon>
        <taxon>Spermatophyta</taxon>
        <taxon>Magnoliopsida</taxon>
        <taxon>Ranunculales</taxon>
        <taxon>Ranunculaceae</taxon>
        <taxon>Thalictroideae</taxon>
        <taxon>Thalictrum</taxon>
    </lineage>
</organism>
<dbReference type="InterPro" id="IPR053151">
    <property type="entry name" value="RNase_H-like"/>
</dbReference>
<gene>
    <name evidence="2" type="ORF">FRX31_007804</name>
</gene>
<dbReference type="GO" id="GO:0003676">
    <property type="term" value="F:nucleic acid binding"/>
    <property type="evidence" value="ECO:0007669"/>
    <property type="project" value="InterPro"/>
</dbReference>
<evidence type="ECO:0000313" key="3">
    <source>
        <dbReference type="Proteomes" id="UP000554482"/>
    </source>
</evidence>
<dbReference type="SUPFAM" id="SSF53098">
    <property type="entry name" value="Ribonuclease H-like"/>
    <property type="match status" value="1"/>
</dbReference>
<dbReference type="InterPro" id="IPR036397">
    <property type="entry name" value="RNaseH_sf"/>
</dbReference>
<dbReference type="OrthoDB" id="1731261at2759"/>
<dbReference type="Gene3D" id="3.30.420.10">
    <property type="entry name" value="Ribonuclease H-like superfamily/Ribonuclease H"/>
    <property type="match status" value="1"/>
</dbReference>
<dbReference type="CDD" id="cd06222">
    <property type="entry name" value="RNase_H_like"/>
    <property type="match status" value="1"/>
</dbReference>
<dbReference type="EMBL" id="JABWDY010007858">
    <property type="protein sequence ID" value="KAF5202609.1"/>
    <property type="molecule type" value="Genomic_DNA"/>
</dbReference>
<accession>A0A7J6WYT8</accession>
<dbReference type="InterPro" id="IPR002156">
    <property type="entry name" value="RNaseH_domain"/>
</dbReference>
<dbReference type="PANTHER" id="PTHR47723">
    <property type="entry name" value="OS05G0353850 PROTEIN"/>
    <property type="match status" value="1"/>
</dbReference>
<evidence type="ECO:0000313" key="2">
    <source>
        <dbReference type="EMBL" id="KAF5202609.1"/>
    </source>
</evidence>
<proteinExistence type="predicted"/>
<dbReference type="InterPro" id="IPR044730">
    <property type="entry name" value="RNase_H-like_dom_plant"/>
</dbReference>
<feature type="domain" description="RNase H type-1" evidence="1">
    <location>
        <begin position="35"/>
        <end position="161"/>
    </location>
</feature>
<reference evidence="2 3" key="1">
    <citation type="submission" date="2020-06" db="EMBL/GenBank/DDBJ databases">
        <title>Transcriptomic and genomic resources for Thalictrum thalictroides and T. hernandezii: Facilitating candidate gene discovery in an emerging model plant lineage.</title>
        <authorList>
            <person name="Arias T."/>
            <person name="Riano-Pachon D.M."/>
            <person name="Di Stilio V.S."/>
        </authorList>
    </citation>
    <scope>NUCLEOTIDE SEQUENCE [LARGE SCALE GENOMIC DNA]</scope>
    <source>
        <strain evidence="3">cv. WT478/WT964</strain>
        <tissue evidence="2">Leaves</tissue>
    </source>
</reference>
<name>A0A7J6WYT8_THATH</name>
<protein>
    <recommendedName>
        <fullName evidence="1">RNase H type-1 domain-containing protein</fullName>
    </recommendedName>
</protein>
<keyword evidence="3" id="KW-1185">Reference proteome</keyword>